<accession>A0A2D4KHW3</accession>
<sequence>MFNYFNYTSADYISSFGLCMLGHALFVVFQEIQLLLKSTTVNKSGVPLYIKGTINARQIFADEDGRILMVEVTMNQKHILLIVIYAPNNKQHEFYGKLHKKIIKLEYENICAVGDFNAIVDKHPLNPFLK</sequence>
<keyword evidence="1" id="KW-0472">Membrane</keyword>
<evidence type="ECO:0000313" key="2">
    <source>
        <dbReference type="EMBL" id="LAB08288.1"/>
    </source>
</evidence>
<protein>
    <recommendedName>
        <fullName evidence="3">Endonuclease/exonuclease/phosphatase domain-containing protein</fullName>
    </recommendedName>
</protein>
<reference evidence="2" key="1">
    <citation type="submission" date="2017-07" db="EMBL/GenBank/DDBJ databases">
        <authorList>
            <person name="Mikheyev A."/>
            <person name="Grau M."/>
        </authorList>
    </citation>
    <scope>NUCLEOTIDE SEQUENCE</scope>
    <source>
        <tissue evidence="2">Venom_gland</tissue>
    </source>
</reference>
<reference evidence="2" key="2">
    <citation type="submission" date="2017-11" db="EMBL/GenBank/DDBJ databases">
        <title>Coralsnake Venomics: Analyses of Venom Gland Transcriptomes and Proteomes of Six Brazilian Taxa.</title>
        <authorList>
            <person name="Aird S.D."/>
            <person name="Jorge da Silva N."/>
            <person name="Qiu L."/>
            <person name="Villar-Briones A."/>
            <person name="Aparecida-Saddi V."/>
            <person name="Campos-Telles M.P."/>
            <person name="Grau M."/>
            <person name="Mikheyev A.S."/>
        </authorList>
    </citation>
    <scope>NUCLEOTIDE SEQUENCE</scope>
    <source>
        <tissue evidence="2">Venom_gland</tissue>
    </source>
</reference>
<name>A0A2D4KHW3_9SAUR</name>
<keyword evidence="1" id="KW-0812">Transmembrane</keyword>
<feature type="transmembrane region" description="Helical" evidence="1">
    <location>
        <begin position="12"/>
        <end position="29"/>
    </location>
</feature>
<dbReference type="AlphaFoldDB" id="A0A2D4KHW3"/>
<keyword evidence="1" id="KW-1133">Transmembrane helix</keyword>
<dbReference type="Gene3D" id="3.60.10.10">
    <property type="entry name" value="Endonuclease/exonuclease/phosphatase"/>
    <property type="match status" value="1"/>
</dbReference>
<evidence type="ECO:0000256" key="1">
    <source>
        <dbReference type="SAM" id="Phobius"/>
    </source>
</evidence>
<evidence type="ECO:0008006" key="3">
    <source>
        <dbReference type="Google" id="ProtNLM"/>
    </source>
</evidence>
<proteinExistence type="predicted"/>
<dbReference type="SUPFAM" id="SSF56219">
    <property type="entry name" value="DNase I-like"/>
    <property type="match status" value="1"/>
</dbReference>
<organism evidence="2">
    <name type="scientific">Micrurus paraensis</name>
    <dbReference type="NCBI Taxonomy" id="1970185"/>
    <lineage>
        <taxon>Eukaryota</taxon>
        <taxon>Metazoa</taxon>
        <taxon>Chordata</taxon>
        <taxon>Craniata</taxon>
        <taxon>Vertebrata</taxon>
        <taxon>Euteleostomi</taxon>
        <taxon>Lepidosauria</taxon>
        <taxon>Squamata</taxon>
        <taxon>Bifurcata</taxon>
        <taxon>Unidentata</taxon>
        <taxon>Episquamata</taxon>
        <taxon>Toxicofera</taxon>
        <taxon>Serpentes</taxon>
        <taxon>Colubroidea</taxon>
        <taxon>Elapidae</taxon>
        <taxon>Elapinae</taxon>
        <taxon>Micrurus</taxon>
    </lineage>
</organism>
<dbReference type="EMBL" id="IACL01061763">
    <property type="protein sequence ID" value="LAB08288.1"/>
    <property type="molecule type" value="Transcribed_RNA"/>
</dbReference>
<dbReference type="InterPro" id="IPR036691">
    <property type="entry name" value="Endo/exonu/phosph_ase_sf"/>
</dbReference>